<organism evidence="2 3">
    <name type="scientific">Sphingomonas brevis</name>
    <dbReference type="NCBI Taxonomy" id="2908206"/>
    <lineage>
        <taxon>Bacteria</taxon>
        <taxon>Pseudomonadati</taxon>
        <taxon>Pseudomonadota</taxon>
        <taxon>Alphaproteobacteria</taxon>
        <taxon>Sphingomonadales</taxon>
        <taxon>Sphingomonadaceae</taxon>
        <taxon>Sphingomonas</taxon>
    </lineage>
</organism>
<protein>
    <submittedName>
        <fullName evidence="2">Uncharacterized protein</fullName>
    </submittedName>
</protein>
<comment type="caution">
    <text evidence="2">The sequence shown here is derived from an EMBL/GenBank/DDBJ whole genome shotgun (WGS) entry which is preliminary data.</text>
</comment>
<dbReference type="EMBL" id="JAMGBB010000001">
    <property type="protein sequence ID" value="MCL6739857.1"/>
    <property type="molecule type" value="Genomic_DNA"/>
</dbReference>
<name>A0ABT0S6B8_9SPHN</name>
<dbReference type="RefSeq" id="WP_249914324.1">
    <property type="nucleotide sequence ID" value="NZ_JAMGBB010000001.1"/>
</dbReference>
<keyword evidence="1" id="KW-0732">Signal</keyword>
<sequence length="100" mass="10643">MKTLFVGAVALALAAPVAAQSAGGVILTNTEFNGGFGNNGQCTAALAKVRNHQRLHADARGEAYRNLSASAFQKASLRTTRCEKIDGRHRVVFYVDGIPR</sequence>
<keyword evidence="3" id="KW-1185">Reference proteome</keyword>
<reference evidence="2" key="1">
    <citation type="submission" date="2022-05" db="EMBL/GenBank/DDBJ databases">
        <authorList>
            <person name="Jo J.-H."/>
            <person name="Im W.-T."/>
        </authorList>
    </citation>
    <scope>NUCLEOTIDE SEQUENCE</scope>
    <source>
        <strain evidence="2">RB56-2</strain>
    </source>
</reference>
<proteinExistence type="predicted"/>
<evidence type="ECO:0000313" key="2">
    <source>
        <dbReference type="EMBL" id="MCL6739857.1"/>
    </source>
</evidence>
<feature type="signal peptide" evidence="1">
    <location>
        <begin position="1"/>
        <end position="21"/>
    </location>
</feature>
<gene>
    <name evidence="2" type="ORF">LZ518_01720</name>
</gene>
<evidence type="ECO:0000256" key="1">
    <source>
        <dbReference type="SAM" id="SignalP"/>
    </source>
</evidence>
<accession>A0ABT0S6B8</accession>
<evidence type="ECO:0000313" key="3">
    <source>
        <dbReference type="Proteomes" id="UP001165383"/>
    </source>
</evidence>
<feature type="chain" id="PRO_5046741435" evidence="1">
    <location>
        <begin position="22"/>
        <end position="100"/>
    </location>
</feature>
<dbReference type="Proteomes" id="UP001165383">
    <property type="component" value="Unassembled WGS sequence"/>
</dbReference>